<dbReference type="WBParaSite" id="TMUE_1000004392.1">
    <property type="protein sequence ID" value="TMUE_1000004392.1"/>
    <property type="gene ID" value="WBGene00298939"/>
</dbReference>
<evidence type="ECO:0000313" key="3">
    <source>
        <dbReference type="WBParaSite" id="TMUE_1000004392.1"/>
    </source>
</evidence>
<evidence type="ECO:0000256" key="1">
    <source>
        <dbReference type="SAM" id="MobiDB-lite"/>
    </source>
</evidence>
<accession>A0A5S6QBP8</accession>
<keyword evidence="2" id="KW-1185">Reference proteome</keyword>
<feature type="region of interest" description="Disordered" evidence="1">
    <location>
        <begin position="1"/>
        <end position="55"/>
    </location>
</feature>
<sequence>MGPVTERRSAPIPTRSTQGVGRPMAEVPHSSLQREQTSRQGGLQNGRGANASVPVRAKSLNLEKYGNHRRLRVVRNVDMPVGVGWQKCADYGASYKLQKTYCRHAVQTCRRIHR</sequence>
<protein>
    <submittedName>
        <fullName evidence="3">FLYWCH-type domain-containing protein</fullName>
    </submittedName>
</protein>
<feature type="compositionally biased region" description="Polar residues" evidence="1">
    <location>
        <begin position="30"/>
        <end position="42"/>
    </location>
</feature>
<dbReference type="AlphaFoldDB" id="A0A5S6QBP8"/>
<reference evidence="3" key="1">
    <citation type="submission" date="2019-12" db="UniProtKB">
        <authorList>
            <consortium name="WormBaseParasite"/>
        </authorList>
    </citation>
    <scope>IDENTIFICATION</scope>
</reference>
<organism evidence="2 3">
    <name type="scientific">Trichuris muris</name>
    <name type="common">Mouse whipworm</name>
    <dbReference type="NCBI Taxonomy" id="70415"/>
    <lineage>
        <taxon>Eukaryota</taxon>
        <taxon>Metazoa</taxon>
        <taxon>Ecdysozoa</taxon>
        <taxon>Nematoda</taxon>
        <taxon>Enoplea</taxon>
        <taxon>Dorylaimia</taxon>
        <taxon>Trichinellida</taxon>
        <taxon>Trichuridae</taxon>
        <taxon>Trichuris</taxon>
    </lineage>
</organism>
<dbReference type="Proteomes" id="UP000046395">
    <property type="component" value="Unassembled WGS sequence"/>
</dbReference>
<evidence type="ECO:0000313" key="2">
    <source>
        <dbReference type="Proteomes" id="UP000046395"/>
    </source>
</evidence>
<proteinExistence type="predicted"/>
<name>A0A5S6QBP8_TRIMR</name>